<proteinExistence type="predicted"/>
<organism evidence="1 2">
    <name type="scientific">Triticum urartu</name>
    <name type="common">Red wild einkorn</name>
    <name type="synonym">Crithodium urartu</name>
    <dbReference type="NCBI Taxonomy" id="4572"/>
    <lineage>
        <taxon>Eukaryota</taxon>
        <taxon>Viridiplantae</taxon>
        <taxon>Streptophyta</taxon>
        <taxon>Embryophyta</taxon>
        <taxon>Tracheophyta</taxon>
        <taxon>Spermatophyta</taxon>
        <taxon>Magnoliopsida</taxon>
        <taxon>Liliopsida</taxon>
        <taxon>Poales</taxon>
        <taxon>Poaceae</taxon>
        <taxon>BOP clade</taxon>
        <taxon>Pooideae</taxon>
        <taxon>Triticodae</taxon>
        <taxon>Triticeae</taxon>
        <taxon>Triticinae</taxon>
        <taxon>Triticum</taxon>
    </lineage>
</organism>
<protein>
    <submittedName>
        <fullName evidence="1">Uncharacterized protein</fullName>
    </submittedName>
</protein>
<dbReference type="EnsemblPlants" id="TuG1812G0700002352.01.T01">
    <property type="protein sequence ID" value="TuG1812G0700002352.01.T01"/>
    <property type="gene ID" value="TuG1812G0700002352.01"/>
</dbReference>
<sequence>MGGGFGALKTLGREKRRWKMRENFWRKGVTSLPASPPSLSLLLTFKRPQPPQPQVKSCAHRRP</sequence>
<name>A0A8R7R3N1_TRIUA</name>
<reference evidence="2" key="1">
    <citation type="journal article" date="2013" name="Nature">
        <title>Draft genome of the wheat A-genome progenitor Triticum urartu.</title>
        <authorList>
            <person name="Ling H.Q."/>
            <person name="Zhao S."/>
            <person name="Liu D."/>
            <person name="Wang J."/>
            <person name="Sun H."/>
            <person name="Zhang C."/>
            <person name="Fan H."/>
            <person name="Li D."/>
            <person name="Dong L."/>
            <person name="Tao Y."/>
            <person name="Gao C."/>
            <person name="Wu H."/>
            <person name="Li Y."/>
            <person name="Cui Y."/>
            <person name="Guo X."/>
            <person name="Zheng S."/>
            <person name="Wang B."/>
            <person name="Yu K."/>
            <person name="Liang Q."/>
            <person name="Yang W."/>
            <person name="Lou X."/>
            <person name="Chen J."/>
            <person name="Feng M."/>
            <person name="Jian J."/>
            <person name="Zhang X."/>
            <person name="Luo G."/>
            <person name="Jiang Y."/>
            <person name="Liu J."/>
            <person name="Wang Z."/>
            <person name="Sha Y."/>
            <person name="Zhang B."/>
            <person name="Wu H."/>
            <person name="Tang D."/>
            <person name="Shen Q."/>
            <person name="Xue P."/>
            <person name="Zou S."/>
            <person name="Wang X."/>
            <person name="Liu X."/>
            <person name="Wang F."/>
            <person name="Yang Y."/>
            <person name="An X."/>
            <person name="Dong Z."/>
            <person name="Zhang K."/>
            <person name="Zhang X."/>
            <person name="Luo M.C."/>
            <person name="Dvorak J."/>
            <person name="Tong Y."/>
            <person name="Wang J."/>
            <person name="Yang H."/>
            <person name="Li Z."/>
            <person name="Wang D."/>
            <person name="Zhang A."/>
            <person name="Wang J."/>
        </authorList>
    </citation>
    <scope>NUCLEOTIDE SEQUENCE</scope>
    <source>
        <strain evidence="2">cv. G1812</strain>
    </source>
</reference>
<dbReference type="AlphaFoldDB" id="A0A8R7R3N1"/>
<dbReference type="Gramene" id="TuG1812G0700002352.01.T01">
    <property type="protein sequence ID" value="TuG1812G0700002352.01.T01"/>
    <property type="gene ID" value="TuG1812G0700002352.01"/>
</dbReference>
<dbReference type="Proteomes" id="UP000015106">
    <property type="component" value="Chromosome 7"/>
</dbReference>
<evidence type="ECO:0000313" key="1">
    <source>
        <dbReference type="EnsemblPlants" id="TuG1812G0700002352.01.T01"/>
    </source>
</evidence>
<accession>A0A8R7R3N1</accession>
<keyword evidence="2" id="KW-1185">Reference proteome</keyword>
<evidence type="ECO:0000313" key="2">
    <source>
        <dbReference type="Proteomes" id="UP000015106"/>
    </source>
</evidence>
<reference evidence="1" key="2">
    <citation type="submission" date="2018-03" db="EMBL/GenBank/DDBJ databases">
        <title>The Triticum urartu genome reveals the dynamic nature of wheat genome evolution.</title>
        <authorList>
            <person name="Ling H."/>
            <person name="Ma B."/>
            <person name="Shi X."/>
            <person name="Liu H."/>
            <person name="Dong L."/>
            <person name="Sun H."/>
            <person name="Cao Y."/>
            <person name="Gao Q."/>
            <person name="Zheng S."/>
            <person name="Li Y."/>
            <person name="Yu Y."/>
            <person name="Du H."/>
            <person name="Qi M."/>
            <person name="Li Y."/>
            <person name="Yu H."/>
            <person name="Cui Y."/>
            <person name="Wang N."/>
            <person name="Chen C."/>
            <person name="Wu H."/>
            <person name="Zhao Y."/>
            <person name="Zhang J."/>
            <person name="Li Y."/>
            <person name="Zhou W."/>
            <person name="Zhang B."/>
            <person name="Hu W."/>
            <person name="Eijk M."/>
            <person name="Tang J."/>
            <person name="Witsenboer H."/>
            <person name="Zhao S."/>
            <person name="Li Z."/>
            <person name="Zhang A."/>
            <person name="Wang D."/>
            <person name="Liang C."/>
        </authorList>
    </citation>
    <scope>NUCLEOTIDE SEQUENCE [LARGE SCALE GENOMIC DNA]</scope>
    <source>
        <strain evidence="1">cv. G1812</strain>
    </source>
</reference>
<reference evidence="1" key="3">
    <citation type="submission" date="2022-06" db="UniProtKB">
        <authorList>
            <consortium name="EnsemblPlants"/>
        </authorList>
    </citation>
    <scope>IDENTIFICATION</scope>
</reference>